<name>G5ICZ1_9FIRM</name>
<feature type="domain" description="YdhG-like" evidence="1">
    <location>
        <begin position="23"/>
        <end position="112"/>
    </location>
</feature>
<evidence type="ECO:0000259" key="1">
    <source>
        <dbReference type="Pfam" id="PF08818"/>
    </source>
</evidence>
<dbReference type="EMBL" id="ADLN01000014">
    <property type="protein sequence ID" value="EHI60559.1"/>
    <property type="molecule type" value="Genomic_DNA"/>
</dbReference>
<protein>
    <recommendedName>
        <fullName evidence="1">YdhG-like domain-containing protein</fullName>
    </recommendedName>
</protein>
<dbReference type="RefSeq" id="WP_006779352.1">
    <property type="nucleotide sequence ID" value="NZ_CP040506.1"/>
</dbReference>
<dbReference type="Gene3D" id="3.90.1150.200">
    <property type="match status" value="1"/>
</dbReference>
<keyword evidence="3" id="KW-1185">Reference proteome</keyword>
<sequence length="118" mass="13876">MGKPSIQTIEEYISQFPDEMQLKLNRLRKIINQTAPSADERLAWGVPTYYQRGFLVEFAAFKNHIGFYCTPSTLEHFKKELEPYKTNTKNTIQIHMDQPLPEELIEKLVRFRLKENGS</sequence>
<dbReference type="Pfam" id="PF08818">
    <property type="entry name" value="DUF1801"/>
    <property type="match status" value="1"/>
</dbReference>
<accession>G5ICZ1</accession>
<dbReference type="HOGENOM" id="CLU_128703_1_0_9"/>
<dbReference type="InterPro" id="IPR014922">
    <property type="entry name" value="YdhG-like"/>
</dbReference>
<dbReference type="PATRIC" id="fig|742737.3.peg.1379"/>
<dbReference type="AlphaFoldDB" id="G5ICZ1"/>
<evidence type="ECO:0000313" key="3">
    <source>
        <dbReference type="Proteomes" id="UP000005384"/>
    </source>
</evidence>
<proteinExistence type="predicted"/>
<dbReference type="Proteomes" id="UP000005384">
    <property type="component" value="Unassembled WGS sequence"/>
</dbReference>
<gene>
    <name evidence="2" type="ORF">HMPREF9473_01368</name>
</gene>
<reference evidence="2 3" key="1">
    <citation type="submission" date="2011-08" db="EMBL/GenBank/DDBJ databases">
        <title>The Genome Sequence of Clostridium hathewayi WAL-18680.</title>
        <authorList>
            <consortium name="The Broad Institute Genome Sequencing Platform"/>
            <person name="Earl A."/>
            <person name="Ward D."/>
            <person name="Feldgarden M."/>
            <person name="Gevers D."/>
            <person name="Finegold S.M."/>
            <person name="Summanen P.H."/>
            <person name="Molitoris D.R."/>
            <person name="Song M."/>
            <person name="Daigneault M."/>
            <person name="Allen-Vercoe E."/>
            <person name="Young S.K."/>
            <person name="Zeng Q."/>
            <person name="Gargeya S."/>
            <person name="Fitzgerald M."/>
            <person name="Haas B."/>
            <person name="Abouelleil A."/>
            <person name="Alvarado L."/>
            <person name="Arachchi H.M."/>
            <person name="Berlin A."/>
            <person name="Brown A."/>
            <person name="Chapman S.B."/>
            <person name="Chen Z."/>
            <person name="Dunbar C."/>
            <person name="Freedman E."/>
            <person name="Gearin G."/>
            <person name="Gellesch M."/>
            <person name="Goldberg J."/>
            <person name="Griggs A."/>
            <person name="Gujja S."/>
            <person name="Heiman D."/>
            <person name="Howarth C."/>
            <person name="Larson L."/>
            <person name="Lui A."/>
            <person name="MacDonald P.J.P."/>
            <person name="Montmayeur A."/>
            <person name="Murphy C."/>
            <person name="Neiman D."/>
            <person name="Pearson M."/>
            <person name="Priest M."/>
            <person name="Roberts A."/>
            <person name="Saif S."/>
            <person name="Shea T."/>
            <person name="Shenoy N."/>
            <person name="Sisk P."/>
            <person name="Stolte C."/>
            <person name="Sykes S."/>
            <person name="Wortman J."/>
            <person name="Nusbaum C."/>
            <person name="Birren B."/>
        </authorList>
    </citation>
    <scope>NUCLEOTIDE SEQUENCE [LARGE SCALE GENOMIC DNA]</scope>
    <source>
        <strain evidence="2 3">WAL-18680</strain>
    </source>
</reference>
<evidence type="ECO:0000313" key="2">
    <source>
        <dbReference type="EMBL" id="EHI60559.1"/>
    </source>
</evidence>
<comment type="caution">
    <text evidence="2">The sequence shown here is derived from an EMBL/GenBank/DDBJ whole genome shotgun (WGS) entry which is preliminary data.</text>
</comment>
<dbReference type="OrthoDB" id="115213at2"/>
<organism evidence="2 3">
    <name type="scientific">Hungatella hathewayi WAL-18680</name>
    <dbReference type="NCBI Taxonomy" id="742737"/>
    <lineage>
        <taxon>Bacteria</taxon>
        <taxon>Bacillati</taxon>
        <taxon>Bacillota</taxon>
        <taxon>Clostridia</taxon>
        <taxon>Lachnospirales</taxon>
        <taxon>Lachnospiraceae</taxon>
        <taxon>Hungatella</taxon>
    </lineage>
</organism>
<dbReference type="SUPFAM" id="SSF159888">
    <property type="entry name" value="YdhG-like"/>
    <property type="match status" value="1"/>
</dbReference>